<feature type="domain" description="HTH cro/C1-type" evidence="1">
    <location>
        <begin position="32"/>
        <end position="83"/>
    </location>
</feature>
<evidence type="ECO:0000313" key="3">
    <source>
        <dbReference type="Proteomes" id="UP001284601"/>
    </source>
</evidence>
<dbReference type="RefSeq" id="WP_318598633.1">
    <property type="nucleotide sequence ID" value="NZ_JAWSTH010000051.1"/>
</dbReference>
<dbReference type="InterPro" id="IPR041413">
    <property type="entry name" value="MLTR_LBD"/>
</dbReference>
<keyword evidence="3" id="KW-1185">Reference proteome</keyword>
<dbReference type="SMART" id="SM00530">
    <property type="entry name" value="HTH_XRE"/>
    <property type="match status" value="1"/>
</dbReference>
<gene>
    <name evidence="2" type="ORF">R7226_18025</name>
</gene>
<dbReference type="Proteomes" id="UP001284601">
    <property type="component" value="Unassembled WGS sequence"/>
</dbReference>
<evidence type="ECO:0000259" key="1">
    <source>
        <dbReference type="PROSITE" id="PS50943"/>
    </source>
</evidence>
<accession>A0ABU4HSF8</accession>
<evidence type="ECO:0000313" key="2">
    <source>
        <dbReference type="EMBL" id="MDW5596252.1"/>
    </source>
</evidence>
<dbReference type="InterPro" id="IPR001387">
    <property type="entry name" value="Cro/C1-type_HTH"/>
</dbReference>
<dbReference type="Pfam" id="PF17765">
    <property type="entry name" value="MLTR_LBD"/>
    <property type="match status" value="1"/>
</dbReference>
<dbReference type="EMBL" id="JAWSTH010000051">
    <property type="protein sequence ID" value="MDW5596252.1"/>
    <property type="molecule type" value="Genomic_DNA"/>
</dbReference>
<proteinExistence type="predicted"/>
<dbReference type="CDD" id="cd00093">
    <property type="entry name" value="HTH_XRE"/>
    <property type="match status" value="1"/>
</dbReference>
<dbReference type="PROSITE" id="PS50943">
    <property type="entry name" value="HTH_CROC1"/>
    <property type="match status" value="1"/>
</dbReference>
<organism evidence="2 3">
    <name type="scientific">Conexibacter stalactiti</name>
    <dbReference type="NCBI Taxonomy" id="1940611"/>
    <lineage>
        <taxon>Bacteria</taxon>
        <taxon>Bacillati</taxon>
        <taxon>Actinomycetota</taxon>
        <taxon>Thermoleophilia</taxon>
        <taxon>Solirubrobacterales</taxon>
        <taxon>Conexibacteraceae</taxon>
        <taxon>Conexibacter</taxon>
    </lineage>
</organism>
<dbReference type="InterPro" id="IPR010982">
    <property type="entry name" value="Lambda_DNA-bd_dom_sf"/>
</dbReference>
<dbReference type="PANTHER" id="PTHR35010">
    <property type="entry name" value="BLL4672 PROTEIN-RELATED"/>
    <property type="match status" value="1"/>
</dbReference>
<comment type="caution">
    <text evidence="2">The sequence shown here is derived from an EMBL/GenBank/DDBJ whole genome shotgun (WGS) entry which is preliminary data.</text>
</comment>
<sequence>MAIDQDELAGSLRSWRDRVKPAEAGLPGGGRRRAPGLRRQEVAQLAGLSVDYLARLEQGRATNPSPSVLAPLARALRLSDDERAHLFRVAGQAEPAQGAIKRHITPSVQRVLDRLTDTPVMVIDASWQCVTSNPLAYALAGDTSALPLRERNVAWTVFTEGPTRWFRTEAEERLLRRELVSDLREARSRYPNDRLLAELVDDLMSASADFAELWEQRPDRQPNSGSMTFVHPEIGPVTLDCDFFTVRDSDLRVIVLTAAPGSEAAGQLDLLAAIGLQQFS</sequence>
<dbReference type="Pfam" id="PF13560">
    <property type="entry name" value="HTH_31"/>
    <property type="match status" value="1"/>
</dbReference>
<protein>
    <submittedName>
        <fullName evidence="2">Helix-turn-helix transcriptional regulator</fullName>
    </submittedName>
</protein>
<name>A0ABU4HSF8_9ACTN</name>
<dbReference type="Gene3D" id="3.30.450.180">
    <property type="match status" value="1"/>
</dbReference>
<dbReference type="Gene3D" id="1.10.260.40">
    <property type="entry name" value="lambda repressor-like DNA-binding domains"/>
    <property type="match status" value="1"/>
</dbReference>
<reference evidence="3" key="1">
    <citation type="submission" date="2023-07" db="EMBL/GenBank/DDBJ databases">
        <title>Conexibacter stalactiti sp. nov., isolated from stalactites in a lava cave and emended description of the genus Conexibacter.</title>
        <authorList>
            <person name="Lee S.D."/>
        </authorList>
    </citation>
    <scope>NUCLEOTIDE SEQUENCE [LARGE SCALE GENOMIC DNA]</scope>
    <source>
        <strain evidence="3">KCTC 39840</strain>
    </source>
</reference>
<dbReference type="SUPFAM" id="SSF47413">
    <property type="entry name" value="lambda repressor-like DNA-binding domains"/>
    <property type="match status" value="1"/>
</dbReference>
<dbReference type="PANTHER" id="PTHR35010:SF2">
    <property type="entry name" value="BLL4672 PROTEIN"/>
    <property type="match status" value="1"/>
</dbReference>